<keyword evidence="6" id="KW-0472">Membrane</keyword>
<dbReference type="SUPFAM" id="SSF58104">
    <property type="entry name" value="Methyl-accepting chemotaxis protein (MCP) signaling domain"/>
    <property type="match status" value="1"/>
</dbReference>
<dbReference type="AlphaFoldDB" id="A0A5A8EZW3"/>
<dbReference type="PROSITE" id="PS50192">
    <property type="entry name" value="T_SNARE"/>
    <property type="match status" value="1"/>
</dbReference>
<evidence type="ECO:0000259" key="7">
    <source>
        <dbReference type="PROSITE" id="PS50111"/>
    </source>
</evidence>
<keyword evidence="6" id="KW-0812">Transmembrane</keyword>
<feature type="coiled-coil region" evidence="5">
    <location>
        <begin position="432"/>
        <end position="459"/>
    </location>
</feature>
<keyword evidence="5" id="KW-0175">Coiled coil</keyword>
<dbReference type="Gene3D" id="1.10.287.950">
    <property type="entry name" value="Methyl-accepting chemotaxis protein"/>
    <property type="match status" value="1"/>
</dbReference>
<feature type="transmembrane region" description="Helical" evidence="6">
    <location>
        <begin position="203"/>
        <end position="222"/>
    </location>
</feature>
<evidence type="ECO:0008006" key="11">
    <source>
        <dbReference type="Google" id="ProtNLM"/>
    </source>
</evidence>
<evidence type="ECO:0000313" key="9">
    <source>
        <dbReference type="EMBL" id="KAA0257082.1"/>
    </source>
</evidence>
<dbReference type="SMART" id="SM00283">
    <property type="entry name" value="MA"/>
    <property type="match status" value="1"/>
</dbReference>
<keyword evidence="2" id="KW-0997">Cell inner membrane</keyword>
<dbReference type="PANTHER" id="PTHR32089">
    <property type="entry name" value="METHYL-ACCEPTING CHEMOTAXIS PROTEIN MCPB"/>
    <property type="match status" value="1"/>
</dbReference>
<organism evidence="9 10">
    <name type="scientific">Deferribacter autotrophicus</name>
    <dbReference type="NCBI Taxonomy" id="500465"/>
    <lineage>
        <taxon>Bacteria</taxon>
        <taxon>Pseudomonadati</taxon>
        <taxon>Deferribacterota</taxon>
        <taxon>Deferribacteres</taxon>
        <taxon>Deferribacterales</taxon>
        <taxon>Deferribacteraceae</taxon>
        <taxon>Deferribacter</taxon>
    </lineage>
</organism>
<comment type="caution">
    <text evidence="9">The sequence shown here is derived from an EMBL/GenBank/DDBJ whole genome shotgun (WGS) entry which is preliminary data.</text>
</comment>
<evidence type="ECO:0000313" key="10">
    <source>
        <dbReference type="Proteomes" id="UP000322876"/>
    </source>
</evidence>
<evidence type="ECO:0000256" key="2">
    <source>
        <dbReference type="ARBA" id="ARBA00022519"/>
    </source>
</evidence>
<dbReference type="EMBL" id="VFJB01000009">
    <property type="protein sequence ID" value="KAA0257082.1"/>
    <property type="molecule type" value="Genomic_DNA"/>
</dbReference>
<keyword evidence="2" id="KW-1003">Cell membrane</keyword>
<accession>A0A5A8EZW3</accession>
<dbReference type="OrthoDB" id="457060at2"/>
<gene>
    <name evidence="9" type="ORF">FHQ18_10970</name>
</gene>
<evidence type="ECO:0000256" key="6">
    <source>
        <dbReference type="SAM" id="Phobius"/>
    </source>
</evidence>
<protein>
    <recommendedName>
        <fullName evidence="11">Methyl-accepting transducer domain-containing protein</fullName>
    </recommendedName>
</protein>
<dbReference type="InterPro" id="IPR000727">
    <property type="entry name" value="T_SNARE_dom"/>
</dbReference>
<keyword evidence="10" id="KW-1185">Reference proteome</keyword>
<name>A0A5A8EZW3_9BACT</name>
<feature type="transmembrane region" description="Helical" evidence="6">
    <location>
        <begin position="12"/>
        <end position="33"/>
    </location>
</feature>
<dbReference type="Pfam" id="PF00015">
    <property type="entry name" value="MCPsignal"/>
    <property type="match status" value="1"/>
</dbReference>
<comment type="subcellular location">
    <subcellularLocation>
        <location evidence="1">Cell inner membrane</location>
        <topology evidence="1">Multi-pass membrane protein</topology>
    </subcellularLocation>
</comment>
<evidence type="ECO:0000256" key="3">
    <source>
        <dbReference type="ARBA" id="ARBA00023224"/>
    </source>
</evidence>
<evidence type="ECO:0000256" key="1">
    <source>
        <dbReference type="ARBA" id="ARBA00004429"/>
    </source>
</evidence>
<evidence type="ECO:0000256" key="4">
    <source>
        <dbReference type="PROSITE-ProRule" id="PRU00284"/>
    </source>
</evidence>
<sequence>MNKGTTAKYLNRIIYIYILFSAFLLFVSSTYFYKYLKNKYEALAQIESLKLENIIKSKEAENFTILKSILENGLKDFKPSENYKIVKLIKNSDDNFLPLQVINEIKTTPVTKISFIYNDLIIGKPVTAVTGNQNKININTFYRLDEKTLYIISQEITFSNSKVAFYPVYQSINDPEQPVETEKHYAFNNQIIIKNSANIFNKALLFTFIIALILLVGLWGVIRYSKIYQSEVDYLYNLLKSLQNKKLKDIDIKNLPDELKNIFETFIDEINKETQEKNAFKNIIRTTTNLVLLKNLENEIIFVSDSVYKYFGVEVGKKDELLKHKSFNDLFNIIDVLEDNKEFQFENDTLLLRKRTTSDNNTLFIITDITKFKKQIEFISNKYNSLKSNIEQIESTIYELTSISNELKSTVLNTSSSLSEQSSALSEISSALDEIRNVVKNLDISLEKMKKLIENIEESSYESTDKLLEFEKVIDKINQSATFISNEIAGLTEKAYSITSFVDSIFDIANQTKILAINIAIEAAKSEDESEKFTIIAQEVKELAHKAESTSSDIKKMVNDIITSINKTTMTTEEALKNILHSKDYFEPLKNLIMKNKDSVSKIAVNITDITESFKDHTIGLNDITATVKDISQAITDITKSSEETKESANIISENIIRLREIMKQVDNE</sequence>
<dbReference type="RefSeq" id="WP_149267226.1">
    <property type="nucleotide sequence ID" value="NZ_VFJB01000009.1"/>
</dbReference>
<feature type="coiled-coil region" evidence="5">
    <location>
        <begin position="369"/>
        <end position="396"/>
    </location>
</feature>
<evidence type="ECO:0000259" key="8">
    <source>
        <dbReference type="PROSITE" id="PS50192"/>
    </source>
</evidence>
<feature type="domain" description="T-SNARE coiled-coil homology" evidence="8">
    <location>
        <begin position="387"/>
        <end position="449"/>
    </location>
</feature>
<dbReference type="PANTHER" id="PTHR32089:SF112">
    <property type="entry name" value="LYSOZYME-LIKE PROTEIN-RELATED"/>
    <property type="match status" value="1"/>
</dbReference>
<proteinExistence type="predicted"/>
<dbReference type="InterPro" id="IPR004089">
    <property type="entry name" value="MCPsignal_dom"/>
</dbReference>
<dbReference type="GO" id="GO:0007165">
    <property type="term" value="P:signal transduction"/>
    <property type="evidence" value="ECO:0007669"/>
    <property type="project" value="UniProtKB-KW"/>
</dbReference>
<dbReference type="PROSITE" id="PS50111">
    <property type="entry name" value="CHEMOTAXIS_TRANSDUC_2"/>
    <property type="match status" value="1"/>
</dbReference>
<reference evidence="9 10" key="1">
    <citation type="submission" date="2019-06" db="EMBL/GenBank/DDBJ databases">
        <title>Genomic insights into carbon and energy metabolism of Deferribacter autotrophicus revealed new metabolic traits in the phylum Deferribacteres.</title>
        <authorList>
            <person name="Slobodkin A.I."/>
            <person name="Slobodkina G.B."/>
            <person name="Allioux M."/>
            <person name="Alain K."/>
            <person name="Jebbar M."/>
            <person name="Shadrin V."/>
            <person name="Kublanov I.V."/>
            <person name="Toshchakov S.V."/>
            <person name="Bonch-Osmolovskaya E.A."/>
        </authorList>
    </citation>
    <scope>NUCLEOTIDE SEQUENCE [LARGE SCALE GENOMIC DNA]</scope>
    <source>
        <strain evidence="9 10">SL50</strain>
    </source>
</reference>
<dbReference type="GO" id="GO:0005886">
    <property type="term" value="C:plasma membrane"/>
    <property type="evidence" value="ECO:0007669"/>
    <property type="project" value="UniProtKB-SubCell"/>
</dbReference>
<evidence type="ECO:0000256" key="5">
    <source>
        <dbReference type="SAM" id="Coils"/>
    </source>
</evidence>
<keyword evidence="6" id="KW-1133">Transmembrane helix</keyword>
<keyword evidence="3 4" id="KW-0807">Transducer</keyword>
<dbReference type="Proteomes" id="UP000322876">
    <property type="component" value="Unassembled WGS sequence"/>
</dbReference>
<feature type="domain" description="Methyl-accepting transducer" evidence="7">
    <location>
        <begin position="396"/>
        <end position="632"/>
    </location>
</feature>